<keyword evidence="4" id="KW-1185">Reference proteome</keyword>
<evidence type="ECO:0000256" key="1">
    <source>
        <dbReference type="SAM" id="Phobius"/>
    </source>
</evidence>
<sequence>MKFSTIFTVAALAVAVSAKSYNQEIKDSLESHTTNPRSAVSIRVTAETYPNARRASAVPLTTLESLAALITLNSLAAPTALNNLSALVALATMLDPAMAITVTRSLAQRSISVILMLLKIPSRRKRSAASGLASAVNIISAPSHIARFLTAKTDLTTLTAMTAPTALVTLAILTTLACLVCLACLTENPKNPCLAAPVIPTYLGLTALAILTTRAILIPLVALLLLAARACLAILTVPACLPALAVLTALAYLAALTCNSNKPKLHLRRAA</sequence>
<evidence type="ECO:0000313" key="4">
    <source>
        <dbReference type="Proteomes" id="UP000054560"/>
    </source>
</evidence>
<dbReference type="AlphaFoldDB" id="A0A0L0G5N2"/>
<gene>
    <name evidence="3" type="ORF">SARC_04200</name>
</gene>
<feature type="chain" id="PRO_5005539215" evidence="2">
    <location>
        <begin position="19"/>
        <end position="271"/>
    </location>
</feature>
<keyword evidence="2" id="KW-0732">Signal</keyword>
<feature type="transmembrane region" description="Helical" evidence="1">
    <location>
        <begin position="198"/>
        <end position="226"/>
    </location>
</feature>
<dbReference type="Proteomes" id="UP000054560">
    <property type="component" value="Unassembled WGS sequence"/>
</dbReference>
<dbReference type="RefSeq" id="XP_014157455.1">
    <property type="nucleotide sequence ID" value="XM_014301980.1"/>
</dbReference>
<evidence type="ECO:0000256" key="2">
    <source>
        <dbReference type="SAM" id="SignalP"/>
    </source>
</evidence>
<name>A0A0L0G5N2_9EUKA</name>
<keyword evidence="1" id="KW-1133">Transmembrane helix</keyword>
<feature type="transmembrane region" description="Helical" evidence="1">
    <location>
        <begin position="232"/>
        <end position="255"/>
    </location>
</feature>
<organism evidence="3 4">
    <name type="scientific">Sphaeroforma arctica JP610</name>
    <dbReference type="NCBI Taxonomy" id="667725"/>
    <lineage>
        <taxon>Eukaryota</taxon>
        <taxon>Ichthyosporea</taxon>
        <taxon>Ichthyophonida</taxon>
        <taxon>Sphaeroforma</taxon>
    </lineage>
</organism>
<keyword evidence="1" id="KW-0472">Membrane</keyword>
<keyword evidence="1" id="KW-0812">Transmembrane</keyword>
<feature type="transmembrane region" description="Helical" evidence="1">
    <location>
        <begin position="166"/>
        <end position="186"/>
    </location>
</feature>
<accession>A0A0L0G5N2</accession>
<evidence type="ECO:0000313" key="3">
    <source>
        <dbReference type="EMBL" id="KNC83553.1"/>
    </source>
</evidence>
<reference evidence="3 4" key="1">
    <citation type="submission" date="2011-02" db="EMBL/GenBank/DDBJ databases">
        <title>The Genome Sequence of Sphaeroforma arctica JP610.</title>
        <authorList>
            <consortium name="The Broad Institute Genome Sequencing Platform"/>
            <person name="Russ C."/>
            <person name="Cuomo C."/>
            <person name="Young S.K."/>
            <person name="Zeng Q."/>
            <person name="Gargeya S."/>
            <person name="Alvarado L."/>
            <person name="Berlin A."/>
            <person name="Chapman S.B."/>
            <person name="Chen Z."/>
            <person name="Freedman E."/>
            <person name="Gellesch M."/>
            <person name="Goldberg J."/>
            <person name="Griggs A."/>
            <person name="Gujja S."/>
            <person name="Heilman E."/>
            <person name="Heiman D."/>
            <person name="Howarth C."/>
            <person name="Mehta T."/>
            <person name="Neiman D."/>
            <person name="Pearson M."/>
            <person name="Roberts A."/>
            <person name="Saif S."/>
            <person name="Shea T."/>
            <person name="Shenoy N."/>
            <person name="Sisk P."/>
            <person name="Stolte C."/>
            <person name="Sykes S."/>
            <person name="White J."/>
            <person name="Yandava C."/>
            <person name="Burger G."/>
            <person name="Gray M.W."/>
            <person name="Holland P.W.H."/>
            <person name="King N."/>
            <person name="Lang F.B.F."/>
            <person name="Roger A.J."/>
            <person name="Ruiz-Trillo I."/>
            <person name="Haas B."/>
            <person name="Nusbaum C."/>
            <person name="Birren B."/>
        </authorList>
    </citation>
    <scope>NUCLEOTIDE SEQUENCE [LARGE SCALE GENOMIC DNA]</scope>
    <source>
        <strain evidence="3 4">JP610</strain>
    </source>
</reference>
<protein>
    <submittedName>
        <fullName evidence="3">Uncharacterized protein</fullName>
    </submittedName>
</protein>
<feature type="signal peptide" evidence="2">
    <location>
        <begin position="1"/>
        <end position="18"/>
    </location>
</feature>
<dbReference type="GeneID" id="25904704"/>
<dbReference type="EMBL" id="KQ241825">
    <property type="protein sequence ID" value="KNC83553.1"/>
    <property type="molecule type" value="Genomic_DNA"/>
</dbReference>
<proteinExistence type="predicted"/>
<feature type="transmembrane region" description="Helical" evidence="1">
    <location>
        <begin position="128"/>
        <end position="146"/>
    </location>
</feature>